<dbReference type="InterPro" id="IPR042100">
    <property type="entry name" value="Bug_dom1"/>
</dbReference>
<dbReference type="EMBL" id="JAUSRV010000020">
    <property type="protein sequence ID" value="MDP9974797.1"/>
    <property type="molecule type" value="Genomic_DNA"/>
</dbReference>
<protein>
    <submittedName>
        <fullName evidence="3">Tripartite-type tricarboxylate transporter receptor subunit TctC</fullName>
    </submittedName>
</protein>
<keyword evidence="2" id="KW-0732">Signal</keyword>
<comment type="caution">
    <text evidence="3">The sequence shown here is derived from an EMBL/GenBank/DDBJ whole genome shotgun (WGS) entry which is preliminary data.</text>
</comment>
<dbReference type="SUPFAM" id="SSF53850">
    <property type="entry name" value="Periplasmic binding protein-like II"/>
    <property type="match status" value="1"/>
</dbReference>
<dbReference type="AlphaFoldDB" id="A0AAW8ES76"/>
<dbReference type="PANTHER" id="PTHR42928:SF5">
    <property type="entry name" value="BLR1237 PROTEIN"/>
    <property type="match status" value="1"/>
</dbReference>
<organism evidence="3 4">
    <name type="scientific">Variovorax paradoxus</name>
    <dbReference type="NCBI Taxonomy" id="34073"/>
    <lineage>
        <taxon>Bacteria</taxon>
        <taxon>Pseudomonadati</taxon>
        <taxon>Pseudomonadota</taxon>
        <taxon>Betaproteobacteria</taxon>
        <taxon>Burkholderiales</taxon>
        <taxon>Comamonadaceae</taxon>
        <taxon>Variovorax</taxon>
    </lineage>
</organism>
<sequence>MARTQVRRRQFLLAGAALTASPWALGQATAKTVKILVGFPAGQATDAVARLMAESLRGTTAQSYIVENRPGQGGSIALSELARAPADGSVMMLAHMSAVCTNPHLYKRVSYDSLKDFEAVGLVGDLPFVLVCHAALPIQNVQDLIAYAKANPDKLSNASSGNGTVSHLAMEEFKRRAGISIVHVPYKGSVPGLTDVAAGNVSIALETAAGVAPLIQSGKLRPLAVGTSRRLEGMPNVPTMQEQGLGDFDAATWLMVLYPRGVRKELVHGTFEAMRTSLRTPSVELRLIASNCLPRYSVDPGTADSYLRAEYAKWGEVVRRSGVKLEG</sequence>
<dbReference type="Proteomes" id="UP001224845">
    <property type="component" value="Unassembled WGS sequence"/>
</dbReference>
<dbReference type="CDD" id="cd07012">
    <property type="entry name" value="PBP2_Bug_TTT"/>
    <property type="match status" value="1"/>
</dbReference>
<dbReference type="PROSITE" id="PS51318">
    <property type="entry name" value="TAT"/>
    <property type="match status" value="1"/>
</dbReference>
<reference evidence="3" key="1">
    <citation type="submission" date="2023-07" db="EMBL/GenBank/DDBJ databases">
        <title>Sorghum-associated microbial communities from plants grown in Nebraska, USA.</title>
        <authorList>
            <person name="Schachtman D."/>
        </authorList>
    </citation>
    <scope>NUCLEOTIDE SEQUENCE</scope>
    <source>
        <strain evidence="3">DS3315</strain>
    </source>
</reference>
<dbReference type="Pfam" id="PF03401">
    <property type="entry name" value="TctC"/>
    <property type="match status" value="1"/>
</dbReference>
<dbReference type="PANTHER" id="PTHR42928">
    <property type="entry name" value="TRICARBOXYLATE-BINDING PROTEIN"/>
    <property type="match status" value="1"/>
</dbReference>
<evidence type="ECO:0000256" key="2">
    <source>
        <dbReference type="SAM" id="SignalP"/>
    </source>
</evidence>
<evidence type="ECO:0000313" key="4">
    <source>
        <dbReference type="Proteomes" id="UP001224845"/>
    </source>
</evidence>
<gene>
    <name evidence="3" type="ORF">J2W39_006081</name>
</gene>
<keyword evidence="3" id="KW-0675">Receptor</keyword>
<dbReference type="RefSeq" id="WP_307596831.1">
    <property type="nucleotide sequence ID" value="NZ_JAUSRV010000020.1"/>
</dbReference>
<comment type="similarity">
    <text evidence="1">Belongs to the UPF0065 (bug) family.</text>
</comment>
<dbReference type="PIRSF" id="PIRSF017082">
    <property type="entry name" value="YflP"/>
    <property type="match status" value="1"/>
</dbReference>
<dbReference type="Gene3D" id="3.40.190.10">
    <property type="entry name" value="Periplasmic binding protein-like II"/>
    <property type="match status" value="1"/>
</dbReference>
<dbReference type="InterPro" id="IPR005064">
    <property type="entry name" value="BUG"/>
</dbReference>
<evidence type="ECO:0000256" key="1">
    <source>
        <dbReference type="ARBA" id="ARBA00006987"/>
    </source>
</evidence>
<feature type="chain" id="PRO_5043353341" evidence="2">
    <location>
        <begin position="27"/>
        <end position="327"/>
    </location>
</feature>
<dbReference type="Gene3D" id="3.40.190.150">
    <property type="entry name" value="Bordetella uptake gene, domain 1"/>
    <property type="match status" value="1"/>
</dbReference>
<evidence type="ECO:0000313" key="3">
    <source>
        <dbReference type="EMBL" id="MDP9974797.1"/>
    </source>
</evidence>
<dbReference type="InterPro" id="IPR006311">
    <property type="entry name" value="TAT_signal"/>
</dbReference>
<accession>A0AAW8ES76</accession>
<feature type="signal peptide" evidence="2">
    <location>
        <begin position="1"/>
        <end position="26"/>
    </location>
</feature>
<proteinExistence type="inferred from homology"/>
<name>A0AAW8ES76_VARPD</name>